<evidence type="ECO:0000313" key="1">
    <source>
        <dbReference type="EMBL" id="QZE57226.1"/>
    </source>
</evidence>
<reference evidence="1 2" key="1">
    <citation type="submission" date="2021-06" db="EMBL/GenBank/DDBJ databases">
        <title>Complete genome sequence of Erwinia phage pEa_SNUABM_1.</title>
        <authorList>
            <person name="Kim S.G."/>
            <person name="Park S.C."/>
        </authorList>
    </citation>
    <scope>NUCLEOTIDE SEQUENCE [LARGE SCALE GENOMIC DNA]</scope>
</reference>
<evidence type="ECO:0000313" key="2">
    <source>
        <dbReference type="Proteomes" id="UP000827973"/>
    </source>
</evidence>
<dbReference type="SUPFAM" id="SSF53756">
    <property type="entry name" value="UDP-Glycosyltransferase/glycogen phosphorylase"/>
    <property type="match status" value="1"/>
</dbReference>
<sequence length="420" mass="46900">MKVNGRILAIVPHKTLLDRTKSGVGAYIDGLEDYGFCDFITDGENSSVTKSQWFNYGDTTLSDGYKVGHIQSALLEALDRTPYRAIICSTYEAVEAAVGLGLPKIMPVYYRSHNSFLLTQDLNGLGAEKMHRALLQAPVTGLRILANCDSTARVLSEIYKTEAAVAYNAFSVSDYNPPAKRKPSLLIICRYEKVKRPTFAARIAAASGLPVRVMTGSDRQVKSWEKELADAGVKDYQVVSGLFGDEKMAFIGQCTVALSCAEVESFANGVRETIPYCPTFVVQTSKYDWARDYTRFCSENKHIHIRTVDRVTAKEVEELGNEIAYWACTKYLTKAERTTLLTEWCKRVDKGWADFMKNAVVPDDGKPMKTDLSKELEEKGVVDWSKTQTLMRTVKAIHKCHARMGLTFDGTKIKTKGKKK</sequence>
<keyword evidence="2" id="KW-1185">Reference proteome</keyword>
<protein>
    <submittedName>
        <fullName evidence="1">Uncharacterized protein</fullName>
    </submittedName>
</protein>
<accession>A0AAE7XL61</accession>
<proteinExistence type="predicted"/>
<dbReference type="EMBL" id="MZ443776">
    <property type="protein sequence ID" value="QZE57226.1"/>
    <property type="molecule type" value="Genomic_DNA"/>
</dbReference>
<dbReference type="Proteomes" id="UP000827973">
    <property type="component" value="Segment"/>
</dbReference>
<organism evidence="1 2">
    <name type="scientific">Erwinia phage pEa_SNUABM_1</name>
    <dbReference type="NCBI Taxonomy" id="2869543"/>
    <lineage>
        <taxon>Viruses</taxon>
        <taxon>Duplodnaviria</taxon>
        <taxon>Heunggongvirae</taxon>
        <taxon>Uroviricota</taxon>
        <taxon>Caudoviricetes</taxon>
        <taxon>Alexandravirus</taxon>
        <taxon>Alexandravirus SNUABM1</taxon>
    </lineage>
</organism>
<gene>
    <name evidence="1" type="ORF">pEaSNUABM1_00017</name>
</gene>
<name>A0AAE7XL61_9CAUD</name>